<dbReference type="PROSITE" id="PS50835">
    <property type="entry name" value="IG_LIKE"/>
    <property type="match status" value="2"/>
</dbReference>
<dbReference type="PROSITE" id="PS51716">
    <property type="entry name" value="G_IRG"/>
    <property type="match status" value="1"/>
</dbReference>
<evidence type="ECO:0000313" key="6">
    <source>
        <dbReference type="Proteomes" id="UP000290572"/>
    </source>
</evidence>
<evidence type="ECO:0000256" key="1">
    <source>
        <dbReference type="ARBA" id="ARBA00005429"/>
    </source>
</evidence>
<dbReference type="InterPro" id="IPR027417">
    <property type="entry name" value="P-loop_NTPase"/>
</dbReference>
<dbReference type="PANTHER" id="PTHR14143:SF2">
    <property type="entry name" value="IMMUNITY-RELATED GTPASE FAMILY, Q2"/>
    <property type="match status" value="1"/>
</dbReference>
<evidence type="ECO:0000259" key="4">
    <source>
        <dbReference type="PROSITE" id="PS51716"/>
    </source>
</evidence>
<keyword evidence="2" id="KW-0393">Immunoglobulin domain</keyword>
<reference evidence="5 6" key="1">
    <citation type="submission" date="2018-03" db="EMBL/GenBank/DDBJ databases">
        <title>Draft genome sequence of Rohu Carp (Labeo rohita).</title>
        <authorList>
            <person name="Das P."/>
            <person name="Kushwaha B."/>
            <person name="Joshi C.G."/>
            <person name="Kumar D."/>
            <person name="Nagpure N.S."/>
            <person name="Sahoo L."/>
            <person name="Das S.P."/>
            <person name="Bit A."/>
            <person name="Patnaik S."/>
            <person name="Meher P.K."/>
            <person name="Jayasankar P."/>
            <person name="Koringa P.G."/>
            <person name="Patel N.V."/>
            <person name="Hinsu A.T."/>
            <person name="Kumar R."/>
            <person name="Pandey M."/>
            <person name="Agarwal S."/>
            <person name="Srivastava S."/>
            <person name="Singh M."/>
            <person name="Iquebal M.A."/>
            <person name="Jaiswal S."/>
            <person name="Angadi U.B."/>
            <person name="Kumar N."/>
            <person name="Raza M."/>
            <person name="Shah T.M."/>
            <person name="Rai A."/>
            <person name="Jena J.K."/>
        </authorList>
    </citation>
    <scope>NUCLEOTIDE SEQUENCE [LARGE SCALE GENOMIC DNA]</scope>
    <source>
        <strain evidence="5">DASCIFA01</strain>
        <tissue evidence="5">Testis</tissue>
    </source>
</reference>
<dbReference type="AlphaFoldDB" id="A0A498MHX1"/>
<dbReference type="InterPro" id="IPR030385">
    <property type="entry name" value="G_IRG_dom"/>
</dbReference>
<dbReference type="SUPFAM" id="SSF52540">
    <property type="entry name" value="P-loop containing nucleoside triphosphate hydrolases"/>
    <property type="match status" value="1"/>
</dbReference>
<dbReference type="InterPro" id="IPR007110">
    <property type="entry name" value="Ig-like_dom"/>
</dbReference>
<evidence type="ECO:0000256" key="2">
    <source>
        <dbReference type="ARBA" id="ARBA00023319"/>
    </source>
</evidence>
<dbReference type="InterPro" id="IPR013151">
    <property type="entry name" value="Immunoglobulin_dom"/>
</dbReference>
<sequence>MVGRSETWLKVITVPQEPEDEPTMDVPLLNEGQEANLTCSAPFPCPETPPEITWWIKTRQEKITNLTENTTQTTSKSLYLSTLTLIPTSDLHNATVRCDVSYGSKNISTNRTLEVMYEPTMDVPLLNEGQEANLTCSAPFPCPETPPEITWWIKTRQEKITNLTENTTQTTSKSLYLSTLTLIPTSDLHNATTVQTDVAQTGTNEQTPLHGQLNGGNPNMAAPTDGAEEDEAVGMEAGEVDYASIDYSLLKDRPPEEAERESTDTDYAEIKRDRKGEGKKREVLQDISYQLPDMADVLRSLNLLETLKESIEKNNISDIRDALEDMLISRINIAITGDRNAEKATFINSLRGLSQEDEGAACSPSSSAPEELAVYPNPKHPDFRLWDLPSISSDASFEAEDYIERFKVMRYNAIIITFTDRPNVNSVAVWREVRSLQKETIYFILLASVKDTEKTLEAKKTASLEVLKAEGVPLPKVFLVQPSALEKLDFLKFLEVMRGDLPEIRSHALLLALPTFSNSMVTQKKDAFKALVWAAASLSGGVSAIPVPLVASMVDATVAIRILTKAQISLCLDDESLEQLARQRGLNPARLKALRTCALSVEVSKSEVKRRLAEAEKDTSTATTRLVELAMPRHARSVSRSFTVMLQALNTAIDDMGADAEKVVAIVTGEGQ</sequence>
<name>A0A498MHX1_LABRO</name>
<dbReference type="Proteomes" id="UP000290572">
    <property type="component" value="Unassembled WGS sequence"/>
</dbReference>
<dbReference type="Gene3D" id="2.60.40.10">
    <property type="entry name" value="Immunoglobulins"/>
    <property type="match status" value="2"/>
</dbReference>
<gene>
    <name evidence="5" type="ORF">ROHU_036838</name>
</gene>
<evidence type="ECO:0000313" key="5">
    <source>
        <dbReference type="EMBL" id="RXN20888.1"/>
    </source>
</evidence>
<dbReference type="InterPro" id="IPR036179">
    <property type="entry name" value="Ig-like_dom_sf"/>
</dbReference>
<feature type="domain" description="Ig-like" evidence="3">
    <location>
        <begin position="22"/>
        <end position="114"/>
    </location>
</feature>
<organism evidence="5 6">
    <name type="scientific">Labeo rohita</name>
    <name type="common">Indian major carp</name>
    <name type="synonym">Cyprinus rohita</name>
    <dbReference type="NCBI Taxonomy" id="84645"/>
    <lineage>
        <taxon>Eukaryota</taxon>
        <taxon>Metazoa</taxon>
        <taxon>Chordata</taxon>
        <taxon>Craniata</taxon>
        <taxon>Vertebrata</taxon>
        <taxon>Euteleostomi</taxon>
        <taxon>Actinopterygii</taxon>
        <taxon>Neopterygii</taxon>
        <taxon>Teleostei</taxon>
        <taxon>Ostariophysi</taxon>
        <taxon>Cypriniformes</taxon>
        <taxon>Cyprinidae</taxon>
        <taxon>Labeoninae</taxon>
        <taxon>Labeonini</taxon>
        <taxon>Labeo</taxon>
    </lineage>
</organism>
<protein>
    <submittedName>
        <fullName evidence="5">Interferon-inducible GTPase 5-like protein</fullName>
    </submittedName>
</protein>
<proteinExistence type="inferred from homology"/>
<dbReference type="EMBL" id="QBIY01012629">
    <property type="protein sequence ID" value="RXN20888.1"/>
    <property type="molecule type" value="Genomic_DNA"/>
</dbReference>
<dbReference type="InterPro" id="IPR007743">
    <property type="entry name" value="Immunity-related_GTPase-like"/>
</dbReference>
<dbReference type="GO" id="GO:0016020">
    <property type="term" value="C:membrane"/>
    <property type="evidence" value="ECO:0007669"/>
    <property type="project" value="InterPro"/>
</dbReference>
<accession>A0A498MHX1</accession>
<evidence type="ECO:0000259" key="3">
    <source>
        <dbReference type="PROSITE" id="PS50835"/>
    </source>
</evidence>
<dbReference type="SUPFAM" id="SSF48726">
    <property type="entry name" value="Immunoglobulin"/>
    <property type="match status" value="2"/>
</dbReference>
<dbReference type="STRING" id="84645.A0A498MHX1"/>
<dbReference type="Pfam" id="PF00047">
    <property type="entry name" value="ig"/>
    <property type="match status" value="2"/>
</dbReference>
<keyword evidence="6" id="KW-1185">Reference proteome</keyword>
<dbReference type="InterPro" id="IPR013783">
    <property type="entry name" value="Ig-like_fold"/>
</dbReference>
<feature type="domain" description="IRG-type G" evidence="4">
    <location>
        <begin position="329"/>
        <end position="500"/>
    </location>
</feature>
<dbReference type="PANTHER" id="PTHR14143">
    <property type="entry name" value="INTERFERON-INDUCIBLE GTPASE FAMILY MEMBER"/>
    <property type="match status" value="1"/>
</dbReference>
<comment type="caution">
    <text evidence="5">The sequence shown here is derived from an EMBL/GenBank/DDBJ whole genome shotgun (WGS) entry which is preliminary data.</text>
</comment>
<dbReference type="Gene3D" id="3.40.50.300">
    <property type="entry name" value="P-loop containing nucleotide triphosphate hydrolases"/>
    <property type="match status" value="1"/>
</dbReference>
<comment type="similarity">
    <text evidence="1">Belongs to the TRAFAC class dynamin-like GTPase superfamily. IRG family.</text>
</comment>
<dbReference type="Pfam" id="PF05049">
    <property type="entry name" value="IIGP"/>
    <property type="match status" value="1"/>
</dbReference>
<dbReference type="GO" id="GO:0005525">
    <property type="term" value="F:GTP binding"/>
    <property type="evidence" value="ECO:0007669"/>
    <property type="project" value="InterPro"/>
</dbReference>
<feature type="domain" description="Ig-like" evidence="3">
    <location>
        <begin position="119"/>
        <end position="151"/>
    </location>
</feature>